<dbReference type="EMBL" id="JAFCMP010000502">
    <property type="protein sequence ID" value="KAG5179015.1"/>
    <property type="molecule type" value="Genomic_DNA"/>
</dbReference>
<feature type="compositionally biased region" description="Low complexity" evidence="1">
    <location>
        <begin position="55"/>
        <end position="73"/>
    </location>
</feature>
<proteinExistence type="predicted"/>
<evidence type="ECO:0000313" key="3">
    <source>
        <dbReference type="Proteomes" id="UP000664859"/>
    </source>
</evidence>
<reference evidence="2" key="1">
    <citation type="submission" date="2021-02" db="EMBL/GenBank/DDBJ databases">
        <title>First Annotated Genome of the Yellow-green Alga Tribonema minus.</title>
        <authorList>
            <person name="Mahan K.M."/>
        </authorList>
    </citation>
    <scope>NUCLEOTIDE SEQUENCE</scope>
    <source>
        <strain evidence="2">UTEX B ZZ1240</strain>
    </source>
</reference>
<name>A0A835YSY3_9STRA</name>
<feature type="region of interest" description="Disordered" evidence="1">
    <location>
        <begin position="55"/>
        <end position="79"/>
    </location>
</feature>
<sequence length="347" mass="33718">MHARPWSSPEAVALMTDLMHFDPNRRPTASQALQYPFFQVHAAMAPSVPPAAAAAATAAAEEQQQQAAPEVDAGSGGGAPAADGFGSYASAATPAAAAAQAAAPAAQWPSRGFGAAAAAAAAAPAARRPSFGAAGGGRWGSEGYAQSGGIGSSLAAGAGGNNASSYTASSASQYAAPAPLPWPGGGARFGQPTSTASQRPPQGLCMEVAMEARLPAVRAGTGAPTQRQQRGSGGFKAPMSSPYKPLQRAGMGGYGAAMMGGAGSGSGEPQRHDSFGMGIGGTGLPSIGQSSALPFGAPLCSNAAAAGGGLGGFGAGARAVLSHARALLQSSAQRDSAALLTTYDSGY</sequence>
<protein>
    <submittedName>
        <fullName evidence="2">Uncharacterized protein</fullName>
    </submittedName>
</protein>
<feature type="region of interest" description="Disordered" evidence="1">
    <location>
        <begin position="218"/>
        <end position="242"/>
    </location>
</feature>
<dbReference type="InterPro" id="IPR011009">
    <property type="entry name" value="Kinase-like_dom_sf"/>
</dbReference>
<comment type="caution">
    <text evidence="2">The sequence shown here is derived from an EMBL/GenBank/DDBJ whole genome shotgun (WGS) entry which is preliminary data.</text>
</comment>
<evidence type="ECO:0000313" key="2">
    <source>
        <dbReference type="EMBL" id="KAG5179015.1"/>
    </source>
</evidence>
<keyword evidence="3" id="KW-1185">Reference proteome</keyword>
<dbReference type="Gene3D" id="1.10.510.10">
    <property type="entry name" value="Transferase(Phosphotransferase) domain 1"/>
    <property type="match status" value="1"/>
</dbReference>
<dbReference type="SUPFAM" id="SSF56112">
    <property type="entry name" value="Protein kinase-like (PK-like)"/>
    <property type="match status" value="1"/>
</dbReference>
<dbReference type="OrthoDB" id="2158884at2759"/>
<organism evidence="2 3">
    <name type="scientific">Tribonema minus</name>
    <dbReference type="NCBI Taxonomy" id="303371"/>
    <lineage>
        <taxon>Eukaryota</taxon>
        <taxon>Sar</taxon>
        <taxon>Stramenopiles</taxon>
        <taxon>Ochrophyta</taxon>
        <taxon>PX clade</taxon>
        <taxon>Xanthophyceae</taxon>
        <taxon>Tribonematales</taxon>
        <taxon>Tribonemataceae</taxon>
        <taxon>Tribonema</taxon>
    </lineage>
</organism>
<gene>
    <name evidence="2" type="ORF">JKP88DRAFT_327961</name>
</gene>
<accession>A0A835YSY3</accession>
<dbReference type="AlphaFoldDB" id="A0A835YSY3"/>
<dbReference type="Proteomes" id="UP000664859">
    <property type="component" value="Unassembled WGS sequence"/>
</dbReference>
<evidence type="ECO:0000256" key="1">
    <source>
        <dbReference type="SAM" id="MobiDB-lite"/>
    </source>
</evidence>